<reference evidence="1 2" key="1">
    <citation type="journal article" date="2018" name="Front. Plant Sci.">
        <title>Red Clover (Trifolium pratense) and Zigzag Clover (T. medium) - A Picture of Genomic Similarities and Differences.</title>
        <authorList>
            <person name="Dluhosova J."/>
            <person name="Istvanek J."/>
            <person name="Nedelnik J."/>
            <person name="Repkova J."/>
        </authorList>
    </citation>
    <scope>NUCLEOTIDE SEQUENCE [LARGE SCALE GENOMIC DNA]</scope>
    <source>
        <strain evidence="2">cv. 10/8</strain>
        <tissue evidence="1">Leaf</tissue>
    </source>
</reference>
<organism evidence="1 2">
    <name type="scientific">Trifolium medium</name>
    <dbReference type="NCBI Taxonomy" id="97028"/>
    <lineage>
        <taxon>Eukaryota</taxon>
        <taxon>Viridiplantae</taxon>
        <taxon>Streptophyta</taxon>
        <taxon>Embryophyta</taxon>
        <taxon>Tracheophyta</taxon>
        <taxon>Spermatophyta</taxon>
        <taxon>Magnoliopsida</taxon>
        <taxon>eudicotyledons</taxon>
        <taxon>Gunneridae</taxon>
        <taxon>Pentapetalae</taxon>
        <taxon>rosids</taxon>
        <taxon>fabids</taxon>
        <taxon>Fabales</taxon>
        <taxon>Fabaceae</taxon>
        <taxon>Papilionoideae</taxon>
        <taxon>50 kb inversion clade</taxon>
        <taxon>NPAAA clade</taxon>
        <taxon>Hologalegina</taxon>
        <taxon>IRL clade</taxon>
        <taxon>Trifolieae</taxon>
        <taxon>Trifolium</taxon>
    </lineage>
</organism>
<comment type="caution">
    <text evidence="1">The sequence shown here is derived from an EMBL/GenBank/DDBJ whole genome shotgun (WGS) entry which is preliminary data.</text>
</comment>
<evidence type="ECO:0000313" key="1">
    <source>
        <dbReference type="EMBL" id="MCI48590.1"/>
    </source>
</evidence>
<accession>A0A392SKY2</accession>
<dbReference type="EMBL" id="LXQA010388628">
    <property type="protein sequence ID" value="MCI48590.1"/>
    <property type="molecule type" value="Genomic_DNA"/>
</dbReference>
<evidence type="ECO:0000313" key="2">
    <source>
        <dbReference type="Proteomes" id="UP000265520"/>
    </source>
</evidence>
<keyword evidence="2" id="KW-1185">Reference proteome</keyword>
<proteinExistence type="predicted"/>
<protein>
    <submittedName>
        <fullName evidence="1">Uncharacterized protein</fullName>
    </submittedName>
</protein>
<name>A0A392SKY2_9FABA</name>
<sequence length="102" mass="12015">MLRTDGEQIMFNVFEAMKRHDEEEPQCYHVDIIEVIEDKCKVQPPSSSVERVVVDSIDVQEAEWNSEIEIFLQQLDDDLEETPKVVEKPPELKELPPNWKYV</sequence>
<feature type="non-terminal residue" evidence="1">
    <location>
        <position position="102"/>
    </location>
</feature>
<dbReference type="AlphaFoldDB" id="A0A392SKY2"/>
<dbReference type="Proteomes" id="UP000265520">
    <property type="component" value="Unassembled WGS sequence"/>
</dbReference>